<evidence type="ECO:0000256" key="6">
    <source>
        <dbReference type="SAM" id="MobiDB-lite"/>
    </source>
</evidence>
<dbReference type="SUPFAM" id="SSF52058">
    <property type="entry name" value="L domain-like"/>
    <property type="match status" value="1"/>
</dbReference>
<dbReference type="EMBL" id="VLTL01000167">
    <property type="protein sequence ID" value="KAA0157377.1"/>
    <property type="molecule type" value="Genomic_DNA"/>
</dbReference>
<proteinExistence type="predicted"/>
<feature type="region of interest" description="Disordered" evidence="6">
    <location>
        <begin position="210"/>
        <end position="231"/>
    </location>
</feature>
<feature type="domain" description="Disease resistance R13L4/SHOC-2-like LRR" evidence="7">
    <location>
        <begin position="356"/>
        <end position="457"/>
    </location>
</feature>
<keyword evidence="1" id="KW-0433">Leucine-rich repeat</keyword>
<name>A0A5A8CY65_CAFRO</name>
<dbReference type="InterPro" id="IPR003591">
    <property type="entry name" value="Leu-rich_rpt_typical-subtyp"/>
</dbReference>
<dbReference type="AlphaFoldDB" id="A0A5A8CY65"/>
<dbReference type="SMART" id="SM00364">
    <property type="entry name" value="LRR_BAC"/>
    <property type="match status" value="3"/>
</dbReference>
<dbReference type="InterPro" id="IPR001611">
    <property type="entry name" value="Leu-rich_rpt"/>
</dbReference>
<dbReference type="PANTHER" id="PTHR48051:SF1">
    <property type="entry name" value="RAS SUPPRESSOR PROTEIN 1"/>
    <property type="match status" value="1"/>
</dbReference>
<keyword evidence="3" id="KW-0472">Membrane</keyword>
<dbReference type="InterPro" id="IPR050216">
    <property type="entry name" value="LRR_domain-containing"/>
</dbReference>
<dbReference type="GO" id="GO:0016559">
    <property type="term" value="P:peroxisome fission"/>
    <property type="evidence" value="ECO:0007669"/>
    <property type="project" value="InterPro"/>
</dbReference>
<dbReference type="SMART" id="SM00369">
    <property type="entry name" value="LRR_TYP"/>
    <property type="match status" value="7"/>
</dbReference>
<sequence length="612" mass="66332">MAGANAIAKLQWFGDALSDSPGLRSKTLKVVQYSAKLYVWANANGLVREKDPKTAVAPNLKSLAKILGTSRKVMNLGDCISDFFAMREAVRSAWAEPGNPDRVREAVAAVTDFICDLTTDLQLLASMSDSPDSLPAWVERANDITWGLGATLAVISASGKLSDCVEARSKLEAAAAASEAAGAAAARRRRRSLEEDRSAVSPLHRRAVSALADDDHAPAHGARRRRPASGKGLEAARSAELWARVALARALCELVQSGPGVFGLDTPSELLYLVCGLANAPMGCSSSRQVGADSSLHPVVAERIRDPKGVVDLTQPEDGRGAPAFPALEAFPMPVLRQTAVTELRLTRNDLTSLPDAISALVNLRILDVAENRLATLPGSIGALYKLEELDASENEITELPSEMGTLRLLRRLIMYKNRMTQLPSELCTCEALEEVNFFNNKLIRVPPSLERLEKLDNVNFGGNRLKTFLKPAAWKNATRLALMSNTIVTLPSFEGMTNLRQLQLGQTVIDELPKLGHMPKLQLLDASRSCLVSITVIPDELGNCESLKVLLMRKNKLSAVPGALLRLGKIERIDVELNPLEFRDAETKETLRALRAVCVDKKGFCKAPPGF</sequence>
<evidence type="ECO:0000256" key="4">
    <source>
        <dbReference type="ARBA" id="ARBA00023140"/>
    </source>
</evidence>
<evidence type="ECO:0000313" key="8">
    <source>
        <dbReference type="EMBL" id="KAA0157377.1"/>
    </source>
</evidence>
<accession>A0A5A8CY65</accession>
<dbReference type="Gene3D" id="3.80.10.10">
    <property type="entry name" value="Ribonuclease Inhibitor"/>
    <property type="match status" value="2"/>
</dbReference>
<keyword evidence="2" id="KW-0677">Repeat</keyword>
<evidence type="ECO:0000256" key="5">
    <source>
        <dbReference type="ARBA" id="ARBA00046271"/>
    </source>
</evidence>
<evidence type="ECO:0000256" key="1">
    <source>
        <dbReference type="ARBA" id="ARBA00022614"/>
    </source>
</evidence>
<dbReference type="GO" id="GO:0005778">
    <property type="term" value="C:peroxisomal membrane"/>
    <property type="evidence" value="ECO:0007669"/>
    <property type="project" value="UniProtKB-SubCell"/>
</dbReference>
<gene>
    <name evidence="8" type="ORF">FNF28_06531</name>
</gene>
<dbReference type="InterPro" id="IPR008733">
    <property type="entry name" value="PEX11"/>
</dbReference>
<protein>
    <recommendedName>
        <fullName evidence="7">Disease resistance R13L4/SHOC-2-like LRR domain-containing protein</fullName>
    </recommendedName>
</protein>
<comment type="caution">
    <text evidence="8">The sequence shown here is derived from an EMBL/GenBank/DDBJ whole genome shotgun (WGS) entry which is preliminary data.</text>
</comment>
<reference evidence="8 9" key="1">
    <citation type="submission" date="2019-07" db="EMBL/GenBank/DDBJ databases">
        <title>Genomes of Cafeteria roenbergensis.</title>
        <authorList>
            <person name="Fischer M.G."/>
            <person name="Hackl T."/>
            <person name="Roman M."/>
        </authorList>
    </citation>
    <scope>NUCLEOTIDE SEQUENCE [LARGE SCALE GENOMIC DNA]</scope>
    <source>
        <strain evidence="8 9">RCC970-E3</strain>
    </source>
</reference>
<keyword evidence="4" id="KW-0576">Peroxisome</keyword>
<dbReference type="PANTHER" id="PTHR48051">
    <property type="match status" value="1"/>
</dbReference>
<dbReference type="Proteomes" id="UP000324907">
    <property type="component" value="Unassembled WGS sequence"/>
</dbReference>
<dbReference type="Pfam" id="PF05648">
    <property type="entry name" value="PEX11"/>
    <property type="match status" value="1"/>
</dbReference>
<dbReference type="PROSITE" id="PS51450">
    <property type="entry name" value="LRR"/>
    <property type="match status" value="1"/>
</dbReference>
<dbReference type="InterPro" id="IPR032675">
    <property type="entry name" value="LRR_dom_sf"/>
</dbReference>
<organism evidence="8 9">
    <name type="scientific">Cafeteria roenbergensis</name>
    <name type="common">Marine flagellate</name>
    <dbReference type="NCBI Taxonomy" id="33653"/>
    <lineage>
        <taxon>Eukaryota</taxon>
        <taxon>Sar</taxon>
        <taxon>Stramenopiles</taxon>
        <taxon>Bigyra</taxon>
        <taxon>Opalozoa</taxon>
        <taxon>Bicosoecida</taxon>
        <taxon>Cafeteriaceae</taxon>
        <taxon>Cafeteria</taxon>
    </lineage>
</organism>
<dbReference type="Pfam" id="PF23598">
    <property type="entry name" value="LRR_14"/>
    <property type="match status" value="1"/>
</dbReference>
<evidence type="ECO:0000313" key="9">
    <source>
        <dbReference type="Proteomes" id="UP000324907"/>
    </source>
</evidence>
<comment type="subcellular location">
    <subcellularLocation>
        <location evidence="5">Peroxisome membrane</location>
    </subcellularLocation>
</comment>
<dbReference type="InterPro" id="IPR055414">
    <property type="entry name" value="LRR_R13L4/SHOC2-like"/>
</dbReference>
<evidence type="ECO:0000259" key="7">
    <source>
        <dbReference type="Pfam" id="PF23598"/>
    </source>
</evidence>
<evidence type="ECO:0000256" key="2">
    <source>
        <dbReference type="ARBA" id="ARBA00022737"/>
    </source>
</evidence>
<evidence type="ECO:0000256" key="3">
    <source>
        <dbReference type="ARBA" id="ARBA00023136"/>
    </source>
</evidence>